<dbReference type="InterPro" id="IPR039477">
    <property type="entry name" value="ILEI/PANDER_dom"/>
</dbReference>
<protein>
    <recommendedName>
        <fullName evidence="15">ILEI/PANDER domain-containing protein</fullName>
    </recommendedName>
</protein>
<keyword evidence="11" id="KW-0333">Golgi apparatus</keyword>
<keyword evidence="5" id="KW-0328">Glycosyltransferase</keyword>
<dbReference type="InterPro" id="IPR052463">
    <property type="entry name" value="O-linked_mannose_GnT"/>
</dbReference>
<evidence type="ECO:0000256" key="2">
    <source>
        <dbReference type="ARBA" id="ARBA00004323"/>
    </source>
</evidence>
<evidence type="ECO:0000256" key="9">
    <source>
        <dbReference type="ARBA" id="ARBA00022968"/>
    </source>
</evidence>
<evidence type="ECO:0000256" key="13">
    <source>
        <dbReference type="ARBA" id="ARBA00023211"/>
    </source>
</evidence>
<evidence type="ECO:0000256" key="11">
    <source>
        <dbReference type="ARBA" id="ARBA00023034"/>
    </source>
</evidence>
<dbReference type="GO" id="GO:0016266">
    <property type="term" value="P:protein O-linked glycosylation via N-acetyl-galactosamine"/>
    <property type="evidence" value="ECO:0007669"/>
    <property type="project" value="TreeGrafter"/>
</dbReference>
<keyword evidence="7 14" id="KW-0812">Transmembrane</keyword>
<dbReference type="Pfam" id="PF15711">
    <property type="entry name" value="ILEI"/>
    <property type="match status" value="1"/>
</dbReference>
<keyword evidence="12 14" id="KW-0472">Membrane</keyword>
<dbReference type="Gene3D" id="3.90.550.10">
    <property type="entry name" value="Spore Coat Polysaccharide Biosynthesis Protein SpsA, Chain A"/>
    <property type="match status" value="1"/>
</dbReference>
<dbReference type="Proteomes" id="UP000789390">
    <property type="component" value="Unassembled WGS sequence"/>
</dbReference>
<evidence type="ECO:0000313" key="16">
    <source>
        <dbReference type="EMBL" id="CAH0103968.1"/>
    </source>
</evidence>
<evidence type="ECO:0000256" key="6">
    <source>
        <dbReference type="ARBA" id="ARBA00022679"/>
    </source>
</evidence>
<dbReference type="OrthoDB" id="440755at2759"/>
<dbReference type="SUPFAM" id="SSF53448">
    <property type="entry name" value="Nucleotide-diphospho-sugar transferases"/>
    <property type="match status" value="1"/>
</dbReference>
<comment type="subcellular location">
    <subcellularLocation>
        <location evidence="2">Golgi apparatus membrane</location>
        <topology evidence="2">Single-pass type II membrane protein</topology>
    </subcellularLocation>
</comment>
<comment type="cofactor">
    <cofactor evidence="1">
        <name>Mn(2+)</name>
        <dbReference type="ChEBI" id="CHEBI:29035"/>
    </cofactor>
</comment>
<evidence type="ECO:0000259" key="15">
    <source>
        <dbReference type="Pfam" id="PF15711"/>
    </source>
</evidence>
<comment type="similarity">
    <text evidence="4">Belongs to the glycosyltransferase 13 family.</text>
</comment>
<evidence type="ECO:0000256" key="8">
    <source>
        <dbReference type="ARBA" id="ARBA00022723"/>
    </source>
</evidence>
<keyword evidence="9" id="KW-0735">Signal-anchor</keyword>
<keyword evidence="6" id="KW-0808">Transferase</keyword>
<keyword evidence="17" id="KW-1185">Reference proteome</keyword>
<dbReference type="PROSITE" id="PS52031">
    <property type="entry name" value="GG_LECTIN"/>
    <property type="match status" value="1"/>
</dbReference>
<dbReference type="UniPathway" id="UPA00378"/>
<evidence type="ECO:0000313" key="17">
    <source>
        <dbReference type="Proteomes" id="UP000789390"/>
    </source>
</evidence>
<keyword evidence="8" id="KW-0479">Metal-binding</keyword>
<evidence type="ECO:0000256" key="1">
    <source>
        <dbReference type="ARBA" id="ARBA00001936"/>
    </source>
</evidence>
<comment type="pathway">
    <text evidence="3">Protein modification; protein glycosylation.</text>
</comment>
<dbReference type="InterPro" id="IPR029044">
    <property type="entry name" value="Nucleotide-diphossugar_trans"/>
</dbReference>
<evidence type="ECO:0000256" key="10">
    <source>
        <dbReference type="ARBA" id="ARBA00022989"/>
    </source>
</evidence>
<organism evidence="16 17">
    <name type="scientific">Daphnia galeata</name>
    <dbReference type="NCBI Taxonomy" id="27404"/>
    <lineage>
        <taxon>Eukaryota</taxon>
        <taxon>Metazoa</taxon>
        <taxon>Ecdysozoa</taxon>
        <taxon>Arthropoda</taxon>
        <taxon>Crustacea</taxon>
        <taxon>Branchiopoda</taxon>
        <taxon>Diplostraca</taxon>
        <taxon>Cladocera</taxon>
        <taxon>Anomopoda</taxon>
        <taxon>Daphniidae</taxon>
        <taxon>Daphnia</taxon>
    </lineage>
</organism>
<name>A0A8J2RPG9_9CRUS</name>
<feature type="transmembrane region" description="Helical" evidence="14">
    <location>
        <begin position="64"/>
        <end position="85"/>
    </location>
</feature>
<accession>A0A8J2RPG9</accession>
<dbReference type="EMBL" id="CAKKLH010000124">
    <property type="protein sequence ID" value="CAH0103968.1"/>
    <property type="molecule type" value="Genomic_DNA"/>
</dbReference>
<dbReference type="GO" id="GO:0047223">
    <property type="term" value="F:beta-1,3-galactosyl-O-glycosyl-glycoprotein beta-1,3-N-acetylglucosaminyltransferase activity"/>
    <property type="evidence" value="ECO:0007669"/>
    <property type="project" value="TreeGrafter"/>
</dbReference>
<reference evidence="16" key="1">
    <citation type="submission" date="2021-11" db="EMBL/GenBank/DDBJ databases">
        <authorList>
            <person name="Schell T."/>
        </authorList>
    </citation>
    <scope>NUCLEOTIDE SEQUENCE</scope>
    <source>
        <strain evidence="16">M5</strain>
    </source>
</reference>
<dbReference type="GO" id="GO:0046872">
    <property type="term" value="F:metal ion binding"/>
    <property type="evidence" value="ECO:0007669"/>
    <property type="project" value="UniProtKB-KW"/>
</dbReference>
<comment type="caution">
    <text evidence="16">The sequence shown here is derived from an EMBL/GenBank/DDBJ whole genome shotgun (WGS) entry which is preliminary data.</text>
</comment>
<evidence type="ECO:0000256" key="14">
    <source>
        <dbReference type="SAM" id="Phobius"/>
    </source>
</evidence>
<dbReference type="PANTHER" id="PTHR46396:SF1">
    <property type="entry name" value="PROTEIN O-LINKED-MANNOSE BETA-1,2-N-ACETYLGLUCOSAMINYLTRANSFERASE 1"/>
    <property type="match status" value="1"/>
</dbReference>
<dbReference type="AlphaFoldDB" id="A0A8J2RPG9"/>
<gene>
    <name evidence="16" type="ORF">DGAL_LOCUS6679</name>
</gene>
<evidence type="ECO:0000256" key="5">
    <source>
        <dbReference type="ARBA" id="ARBA00022676"/>
    </source>
</evidence>
<evidence type="ECO:0000256" key="7">
    <source>
        <dbReference type="ARBA" id="ARBA00022692"/>
    </source>
</evidence>
<keyword evidence="10 14" id="KW-1133">Transmembrane helix</keyword>
<feature type="domain" description="ILEI/PANDER" evidence="15">
    <location>
        <begin position="154"/>
        <end position="241"/>
    </location>
</feature>
<sequence length="740" mass="84861">MENDQESTVDYYYHSWSKRWSMTTTRSARVTSNVNVSTNAASATHQRGCRCNWIRLRQRILAKLCRTTIVIVLMLTVLVNLFFILEFGYKSKHSGSSHLSGKFPHESTSSRANITDDSQSHQYLTLEIVSSQLRAAVSVDGSTMIDDNEVGKGRGIHVLVLNQRTGSVMARQIFDTYSPHEDEAMSLFVNLVSKGRIIVMTIKDEGSFHLKQPTRDLLQRYGSKNAQILGWRDTWIFVFQKEGHSLHRRGGGTGGRCCEHLGKSPNFLSWGQNLSVTCKVRLSTDQHGSPLNIYPSSFSYTYTLCVAYRSAYLLYLSFLAIYILRPRRPARPLYTAESECQWPDTGENQRRREFCSRVEGYGSVCDCHQPTPINFQPSPIPNNQILNVPVAIIASNRPHYLYRMLRSLLRAGGANKEMMTVFIDGYFEEPMQVVRLFDLKGVQHKPLGMKNARISQHYKASLSALFKQHPDARHAILVEEDLDVSPDFFHYFSQLVHLLDEDPTLYCVSAWNDHGYQHSAVNATLLYRVETMPGLGWMLTKKLFKEELEMSWPTQDKMWDWDMWMRKSSVRRDRECVIPDVPRTYHFGASGLNMNSFFQDTYFRKRALNNQPDVQLRGIENMKAANYEKVVETAVSNATVLDHSILPCEESFIPNVSGETFSLYMKMENARDTVSWLQIAKCFKIWDLDARGSHKGLWRFFLKNNSILVVGYPFSPYSKFKPAQVIPIELHPTSTTLKSN</sequence>
<dbReference type="FunFam" id="3.90.550.10:FF:000252">
    <property type="entry name" value="Protein O-linked-mannose beta-1,2-N-acetylglucosaminyltransferase 1"/>
    <property type="match status" value="1"/>
</dbReference>
<evidence type="ECO:0000256" key="3">
    <source>
        <dbReference type="ARBA" id="ARBA00004922"/>
    </source>
</evidence>
<proteinExistence type="inferred from homology"/>
<dbReference type="PANTHER" id="PTHR46396">
    <property type="entry name" value="PROTEIN O-LINKED-MANNOSE BETA-1,2-N-ACETYLGLUCOSAMINYLTRANSFERASE 1"/>
    <property type="match status" value="1"/>
</dbReference>
<dbReference type="GO" id="GO:0000139">
    <property type="term" value="C:Golgi membrane"/>
    <property type="evidence" value="ECO:0007669"/>
    <property type="project" value="UniProtKB-SubCell"/>
</dbReference>
<evidence type="ECO:0000256" key="4">
    <source>
        <dbReference type="ARBA" id="ARBA00006492"/>
    </source>
</evidence>
<dbReference type="InterPro" id="IPR004139">
    <property type="entry name" value="Glyco_trans_13"/>
</dbReference>
<evidence type="ECO:0000256" key="12">
    <source>
        <dbReference type="ARBA" id="ARBA00023136"/>
    </source>
</evidence>
<keyword evidence="13" id="KW-0464">Manganese</keyword>
<dbReference type="Pfam" id="PF03071">
    <property type="entry name" value="GNT-I"/>
    <property type="match status" value="1"/>
</dbReference>